<reference evidence="6" key="1">
    <citation type="journal article" date="2024" name="IScience">
        <title>Strigolactones Initiate the Formation of Haustorium-like Structures in Castilleja.</title>
        <authorList>
            <person name="Buerger M."/>
            <person name="Peterson D."/>
            <person name="Chory J."/>
        </authorList>
    </citation>
    <scope>NUCLEOTIDE SEQUENCE [LARGE SCALE GENOMIC DNA]</scope>
</reference>
<dbReference type="InterPro" id="IPR000010">
    <property type="entry name" value="Cystatin_dom"/>
</dbReference>
<gene>
    <name evidence="5" type="ORF">CASFOL_016438</name>
</gene>
<accession>A0ABD3DKS0</accession>
<dbReference type="CDD" id="cd00042">
    <property type="entry name" value="CY"/>
    <property type="match status" value="1"/>
</dbReference>
<comment type="caution">
    <text evidence="5">The sequence shown here is derived from an EMBL/GenBank/DDBJ whole genome shotgun (WGS) entry which is preliminary data.</text>
</comment>
<dbReference type="InterPro" id="IPR046350">
    <property type="entry name" value="Cystatin_sf"/>
</dbReference>
<name>A0ABD3DKS0_9LAMI</name>
<dbReference type="PANTHER" id="PTHR47364">
    <property type="entry name" value="CYSTEINE PROTEINASE INHIBITOR 5"/>
    <property type="match status" value="1"/>
</dbReference>
<dbReference type="GO" id="GO:0004869">
    <property type="term" value="F:cysteine-type endopeptidase inhibitor activity"/>
    <property type="evidence" value="ECO:0007669"/>
    <property type="project" value="UniProtKB-KW"/>
</dbReference>
<keyword evidence="1" id="KW-0646">Protease inhibitor</keyword>
<protein>
    <recommendedName>
        <fullName evidence="4">Cystatin domain-containing protein</fullName>
    </recommendedName>
</protein>
<feature type="domain" description="Cystatin" evidence="4">
    <location>
        <begin position="51"/>
        <end position="123"/>
    </location>
</feature>
<dbReference type="EMBL" id="JAVIJP010000017">
    <property type="protein sequence ID" value="KAL3641470.1"/>
    <property type="molecule type" value="Genomic_DNA"/>
</dbReference>
<keyword evidence="6" id="KW-1185">Reference proteome</keyword>
<dbReference type="AlphaFoldDB" id="A0ABD3DKS0"/>
<dbReference type="Pfam" id="PF16845">
    <property type="entry name" value="SQAPI"/>
    <property type="match status" value="1"/>
</dbReference>
<keyword evidence="3" id="KW-0732">Signal</keyword>
<dbReference type="Proteomes" id="UP001632038">
    <property type="component" value="Unassembled WGS sequence"/>
</dbReference>
<organism evidence="5 6">
    <name type="scientific">Castilleja foliolosa</name>
    <dbReference type="NCBI Taxonomy" id="1961234"/>
    <lineage>
        <taxon>Eukaryota</taxon>
        <taxon>Viridiplantae</taxon>
        <taxon>Streptophyta</taxon>
        <taxon>Embryophyta</taxon>
        <taxon>Tracheophyta</taxon>
        <taxon>Spermatophyta</taxon>
        <taxon>Magnoliopsida</taxon>
        <taxon>eudicotyledons</taxon>
        <taxon>Gunneridae</taxon>
        <taxon>Pentapetalae</taxon>
        <taxon>asterids</taxon>
        <taxon>lamiids</taxon>
        <taxon>Lamiales</taxon>
        <taxon>Orobanchaceae</taxon>
        <taxon>Pedicularideae</taxon>
        <taxon>Castillejinae</taxon>
        <taxon>Castilleja</taxon>
    </lineage>
</organism>
<sequence length="133" mass="14381">METLKSLPFPFVILTISLALYSFQAFASAPGPGPALAPLGDYKVPEPINPNDPTVIKMANFAVSEQNRKPGAIKLELVRVVKADIVVFGGLNYRLVITATEAGVKSPANYVAVVLESNNEPLKLVYFKRDIHG</sequence>
<dbReference type="SUPFAM" id="SSF54403">
    <property type="entry name" value="Cystatin/monellin"/>
    <property type="match status" value="1"/>
</dbReference>
<evidence type="ECO:0000259" key="4">
    <source>
        <dbReference type="Pfam" id="PF16845"/>
    </source>
</evidence>
<dbReference type="PANTHER" id="PTHR47364:SF2">
    <property type="entry name" value="CYSTEINE PROTEINASE INHIBITOR 5"/>
    <property type="match status" value="1"/>
</dbReference>
<evidence type="ECO:0000313" key="5">
    <source>
        <dbReference type="EMBL" id="KAL3641470.1"/>
    </source>
</evidence>
<evidence type="ECO:0000313" key="6">
    <source>
        <dbReference type="Proteomes" id="UP001632038"/>
    </source>
</evidence>
<keyword evidence="2" id="KW-0789">Thiol protease inhibitor</keyword>
<feature type="chain" id="PRO_5044767412" description="Cystatin domain-containing protein" evidence="3">
    <location>
        <begin position="20"/>
        <end position="133"/>
    </location>
</feature>
<evidence type="ECO:0000256" key="1">
    <source>
        <dbReference type="ARBA" id="ARBA00022690"/>
    </source>
</evidence>
<feature type="signal peptide" evidence="3">
    <location>
        <begin position="1"/>
        <end position="19"/>
    </location>
</feature>
<evidence type="ECO:0000256" key="2">
    <source>
        <dbReference type="ARBA" id="ARBA00022704"/>
    </source>
</evidence>
<evidence type="ECO:0000256" key="3">
    <source>
        <dbReference type="SAM" id="SignalP"/>
    </source>
</evidence>
<proteinExistence type="predicted"/>
<dbReference type="Gene3D" id="3.10.450.10">
    <property type="match status" value="1"/>
</dbReference>